<evidence type="ECO:0000313" key="2">
    <source>
        <dbReference type="Proteomes" id="UP001049200"/>
    </source>
</evidence>
<dbReference type="EMBL" id="JAHSTU010000014">
    <property type="protein sequence ID" value="MBV4524367.1"/>
    <property type="molecule type" value="Genomic_DNA"/>
</dbReference>
<gene>
    <name evidence="1" type="ORF">KVG88_30295</name>
</gene>
<evidence type="ECO:0000313" key="1">
    <source>
        <dbReference type="EMBL" id="MBV4524367.1"/>
    </source>
</evidence>
<dbReference type="RefSeq" id="WP_217873568.1">
    <property type="nucleotide sequence ID" value="NZ_JAHSTU010000014.1"/>
</dbReference>
<keyword evidence="2" id="KW-1185">Reference proteome</keyword>
<organism evidence="1 2">
    <name type="scientific">Pseudomonas azerbaijanoccidentalis</name>
    <dbReference type="NCBI Taxonomy" id="2842347"/>
    <lineage>
        <taxon>Bacteria</taxon>
        <taxon>Pseudomonadati</taxon>
        <taxon>Pseudomonadota</taxon>
        <taxon>Gammaproteobacteria</taxon>
        <taxon>Pseudomonadales</taxon>
        <taxon>Pseudomonadaceae</taxon>
        <taxon>Pseudomonas</taxon>
    </lineage>
</organism>
<protein>
    <submittedName>
        <fullName evidence="1">Uncharacterized protein</fullName>
    </submittedName>
</protein>
<name>A0ABS6R0G0_9PSED</name>
<dbReference type="Proteomes" id="UP001049200">
    <property type="component" value="Unassembled WGS sequence"/>
</dbReference>
<proteinExistence type="predicted"/>
<sequence>MTLFFNREHFERSCRHAGISDLAYNDETGEYANAHTQKTFQVWESLAQSKQGTKTPTAWLTRHRGKDQGISVPRPHTNLSPEQWAQRAARGWEQPLALWPAMPVTSASEDAILSERQRQKLVKGYNPELDRRYRNDELLRAAAGYVLQVLVPDYANTLWPWPHYPMKTETRLRAIEKAAALLIAEHERESAQLATEGAA</sequence>
<comment type="caution">
    <text evidence="1">The sequence shown here is derived from an EMBL/GenBank/DDBJ whole genome shotgun (WGS) entry which is preliminary data.</text>
</comment>
<reference evidence="1" key="1">
    <citation type="submission" date="2021-06" db="EMBL/GenBank/DDBJ databases">
        <title>Updating the genus Pseudomonas: Description of 43 new species and partition of the Pseudomonas putida group.</title>
        <authorList>
            <person name="Girard L."/>
            <person name="Lood C."/>
            <person name="Vandamme P."/>
            <person name="Rokni-Zadeh H."/>
            <person name="Van Noort V."/>
            <person name="Hofte M."/>
            <person name="Lavigne R."/>
            <person name="De Mot R."/>
        </authorList>
    </citation>
    <scope>NUCLEOTIDE SEQUENCE</scope>
    <source>
        <strain evidence="1">SWRI74</strain>
    </source>
</reference>
<accession>A0ABS6R0G0</accession>